<dbReference type="AlphaFoldDB" id="A0A1I2QPH2"/>
<gene>
    <name evidence="1" type="ORF">SAMN05660649_01309</name>
</gene>
<proteinExistence type="predicted"/>
<dbReference type="RefSeq" id="WP_092469854.1">
    <property type="nucleotide sequence ID" value="NZ_FOOX01000003.1"/>
</dbReference>
<reference evidence="2" key="1">
    <citation type="submission" date="2016-10" db="EMBL/GenBank/DDBJ databases">
        <authorList>
            <person name="Varghese N."/>
            <person name="Submissions S."/>
        </authorList>
    </citation>
    <scope>NUCLEOTIDE SEQUENCE [LARGE SCALE GENOMIC DNA]</scope>
    <source>
        <strain evidence="2">DSM 17038</strain>
    </source>
</reference>
<evidence type="ECO:0000313" key="1">
    <source>
        <dbReference type="EMBL" id="SFG29563.1"/>
    </source>
</evidence>
<protein>
    <submittedName>
        <fullName evidence="1">Uncharacterized protein</fullName>
    </submittedName>
</protein>
<name>A0A1I2QPH2_9FIRM</name>
<accession>A0A1I2QPH2</accession>
<keyword evidence="2" id="KW-1185">Reference proteome</keyword>
<dbReference type="InterPro" id="IPR009078">
    <property type="entry name" value="Ferritin-like_SF"/>
</dbReference>
<dbReference type="EMBL" id="FOOX01000003">
    <property type="protein sequence ID" value="SFG29563.1"/>
    <property type="molecule type" value="Genomic_DNA"/>
</dbReference>
<dbReference type="SUPFAM" id="SSF47240">
    <property type="entry name" value="Ferritin-like"/>
    <property type="match status" value="1"/>
</dbReference>
<sequence>MPWHHLVNQLIQCEQQEIELYQRIACHAPTECLRKIIMNMIEEEKHQIKRWREFLKKNDC</sequence>
<organism evidence="1 2">
    <name type="scientific">Desulfotruncus arcticus DSM 17038</name>
    <dbReference type="NCBI Taxonomy" id="1121424"/>
    <lineage>
        <taxon>Bacteria</taxon>
        <taxon>Bacillati</taxon>
        <taxon>Bacillota</taxon>
        <taxon>Clostridia</taxon>
        <taxon>Eubacteriales</taxon>
        <taxon>Desulfallaceae</taxon>
        <taxon>Desulfotruncus</taxon>
    </lineage>
</organism>
<dbReference type="Proteomes" id="UP000199337">
    <property type="component" value="Unassembled WGS sequence"/>
</dbReference>
<evidence type="ECO:0000313" key="2">
    <source>
        <dbReference type="Proteomes" id="UP000199337"/>
    </source>
</evidence>